<dbReference type="Pfam" id="PF02384">
    <property type="entry name" value="N6_Mtase"/>
    <property type="match status" value="1"/>
</dbReference>
<evidence type="ECO:0000256" key="4">
    <source>
        <dbReference type="ARBA" id="ARBA00022691"/>
    </source>
</evidence>
<comment type="caution">
    <text evidence="8">The sequence shown here is derived from an EMBL/GenBank/DDBJ whole genome shotgun (WGS) entry which is preliminary data.</text>
</comment>
<protein>
    <recommendedName>
        <fullName evidence="1">site-specific DNA-methyltransferase (adenine-specific)</fullName>
        <ecNumber evidence="1">2.1.1.72</ecNumber>
    </recommendedName>
</protein>
<evidence type="ECO:0000256" key="6">
    <source>
        <dbReference type="ARBA" id="ARBA00047942"/>
    </source>
</evidence>
<evidence type="ECO:0000313" key="8">
    <source>
        <dbReference type="EMBL" id="GAA1983306.1"/>
    </source>
</evidence>
<proteinExistence type="predicted"/>
<reference evidence="9" key="1">
    <citation type="journal article" date="2019" name="Int. J. Syst. Evol. Microbiol.">
        <title>The Global Catalogue of Microorganisms (GCM) 10K type strain sequencing project: providing services to taxonomists for standard genome sequencing and annotation.</title>
        <authorList>
            <consortium name="The Broad Institute Genomics Platform"/>
            <consortium name="The Broad Institute Genome Sequencing Center for Infectious Disease"/>
            <person name="Wu L."/>
            <person name="Ma J."/>
        </authorList>
    </citation>
    <scope>NUCLEOTIDE SEQUENCE [LARGE SCALE GENOMIC DNA]</scope>
    <source>
        <strain evidence="9">JCM 14902</strain>
    </source>
</reference>
<dbReference type="Gene3D" id="3.40.50.150">
    <property type="entry name" value="Vaccinia Virus protein VP39"/>
    <property type="match status" value="1"/>
</dbReference>
<sequence length="478" mass="52801">MDFTSVIDELWGAFEEFGIEDGYDIVGQATLLLVLRRLDIIQTAAERKALVTAQPPETSMFGTENDAIRWSKLKNVEPAAMFVLFETKVIHFIRGLGGAFADAVFMIPSPSALHRLVDLVDKIPYADPALNGAVYEYLVSRITTKNSSGGFPTPRHLIDLMVEITDPRPTDVFADPAVGSGGFPVRVAQLLRERYPDLLLSDVARQHFHRGMFHGVDSDPAFARMATTNVLLHGVEGADIQRRDSLAPWSDGIGGYSLVLTNPPFSGSIEKSALDRDLYRHVKSTTKAPLFVGRVLSLLQLGGRAAVIVPEGVLFGSTKAQVALRRSLVEDHKLDAVIRVPPAAYQPFSTTQTAILLFTKTSVGGTERVWFYDIRADGRSLDKRRTPVTENDLPDVVRRWKTLGDPASPELTRARTEQSFLVLRDEIAAHNYELSLNRYQEIVEDQTPTRAPAEIVADIDALNEEILAGMVELKELLG</sequence>
<keyword evidence="3" id="KW-0808">Transferase</keyword>
<keyword evidence="5" id="KW-0680">Restriction system</keyword>
<dbReference type="InterPro" id="IPR003356">
    <property type="entry name" value="DNA_methylase_A-5"/>
</dbReference>
<accession>A0ABP5DR62</accession>
<feature type="domain" description="DNA methylase adenine-specific" evidence="7">
    <location>
        <begin position="132"/>
        <end position="443"/>
    </location>
</feature>
<dbReference type="InterPro" id="IPR029063">
    <property type="entry name" value="SAM-dependent_MTases_sf"/>
</dbReference>
<evidence type="ECO:0000256" key="2">
    <source>
        <dbReference type="ARBA" id="ARBA00022603"/>
    </source>
</evidence>
<dbReference type="PRINTS" id="PR00507">
    <property type="entry name" value="N12N6MTFRASE"/>
</dbReference>
<comment type="catalytic activity">
    <reaction evidence="6">
        <text>a 2'-deoxyadenosine in DNA + S-adenosyl-L-methionine = an N(6)-methyl-2'-deoxyadenosine in DNA + S-adenosyl-L-homocysteine + H(+)</text>
        <dbReference type="Rhea" id="RHEA:15197"/>
        <dbReference type="Rhea" id="RHEA-COMP:12418"/>
        <dbReference type="Rhea" id="RHEA-COMP:12419"/>
        <dbReference type="ChEBI" id="CHEBI:15378"/>
        <dbReference type="ChEBI" id="CHEBI:57856"/>
        <dbReference type="ChEBI" id="CHEBI:59789"/>
        <dbReference type="ChEBI" id="CHEBI:90615"/>
        <dbReference type="ChEBI" id="CHEBI:90616"/>
        <dbReference type="EC" id="2.1.1.72"/>
    </reaction>
</comment>
<dbReference type="SUPFAM" id="SSF53335">
    <property type="entry name" value="S-adenosyl-L-methionine-dependent methyltransferases"/>
    <property type="match status" value="1"/>
</dbReference>
<dbReference type="InterPro" id="IPR051537">
    <property type="entry name" value="DNA_Adenine_Mtase"/>
</dbReference>
<name>A0ABP5DR62_9MICO</name>
<evidence type="ECO:0000256" key="3">
    <source>
        <dbReference type="ARBA" id="ARBA00022679"/>
    </source>
</evidence>
<keyword evidence="9" id="KW-1185">Reference proteome</keyword>
<dbReference type="PANTHER" id="PTHR42933:SF3">
    <property type="entry name" value="TYPE I RESTRICTION ENZYME MJAVIII METHYLASE SUBUNIT"/>
    <property type="match status" value="1"/>
</dbReference>
<dbReference type="InterPro" id="IPR002052">
    <property type="entry name" value="DNA_methylase_N6_adenine_CS"/>
</dbReference>
<dbReference type="RefSeq" id="WP_344060301.1">
    <property type="nucleotide sequence ID" value="NZ_BAAAOH010000001.1"/>
</dbReference>
<keyword evidence="2 8" id="KW-0489">Methyltransferase</keyword>
<organism evidence="8 9">
    <name type="scientific">Microbacterium pumilum</name>
    <dbReference type="NCBI Taxonomy" id="344165"/>
    <lineage>
        <taxon>Bacteria</taxon>
        <taxon>Bacillati</taxon>
        <taxon>Actinomycetota</taxon>
        <taxon>Actinomycetes</taxon>
        <taxon>Micrococcales</taxon>
        <taxon>Microbacteriaceae</taxon>
        <taxon>Microbacterium</taxon>
    </lineage>
</organism>
<keyword evidence="4" id="KW-0949">S-adenosyl-L-methionine</keyword>
<evidence type="ECO:0000313" key="9">
    <source>
        <dbReference type="Proteomes" id="UP001500326"/>
    </source>
</evidence>
<dbReference type="Proteomes" id="UP001500326">
    <property type="component" value="Unassembled WGS sequence"/>
</dbReference>
<evidence type="ECO:0000259" key="7">
    <source>
        <dbReference type="Pfam" id="PF02384"/>
    </source>
</evidence>
<evidence type="ECO:0000256" key="1">
    <source>
        <dbReference type="ARBA" id="ARBA00011900"/>
    </source>
</evidence>
<dbReference type="GO" id="GO:0008168">
    <property type="term" value="F:methyltransferase activity"/>
    <property type="evidence" value="ECO:0007669"/>
    <property type="project" value="UniProtKB-KW"/>
</dbReference>
<dbReference type="PANTHER" id="PTHR42933">
    <property type="entry name" value="SLR6095 PROTEIN"/>
    <property type="match status" value="1"/>
</dbReference>
<gene>
    <name evidence="8" type="ORF">GCM10009777_16440</name>
</gene>
<dbReference type="EC" id="2.1.1.72" evidence="1"/>
<dbReference type="EMBL" id="BAAAOH010000001">
    <property type="protein sequence ID" value="GAA1983306.1"/>
    <property type="molecule type" value="Genomic_DNA"/>
</dbReference>
<dbReference type="GO" id="GO:0032259">
    <property type="term" value="P:methylation"/>
    <property type="evidence" value="ECO:0007669"/>
    <property type="project" value="UniProtKB-KW"/>
</dbReference>
<dbReference type="PROSITE" id="PS00092">
    <property type="entry name" value="N6_MTASE"/>
    <property type="match status" value="1"/>
</dbReference>
<evidence type="ECO:0000256" key="5">
    <source>
        <dbReference type="ARBA" id="ARBA00022747"/>
    </source>
</evidence>